<organism evidence="1 2">
    <name type="scientific">Salicibibacter cibarius</name>
    <dbReference type="NCBI Taxonomy" id="2743000"/>
    <lineage>
        <taxon>Bacteria</taxon>
        <taxon>Bacillati</taxon>
        <taxon>Bacillota</taxon>
        <taxon>Bacilli</taxon>
        <taxon>Bacillales</taxon>
        <taxon>Bacillaceae</taxon>
        <taxon>Salicibibacter</taxon>
    </lineage>
</organism>
<reference evidence="1 2" key="1">
    <citation type="submission" date="2020-06" db="EMBL/GenBank/DDBJ databases">
        <title>Genomic analysis of Salicibibacter sp. NKC5-3.</title>
        <authorList>
            <person name="Oh Y.J."/>
        </authorList>
    </citation>
    <scope>NUCLEOTIDE SEQUENCE [LARGE SCALE GENOMIC DNA]</scope>
    <source>
        <strain evidence="1 2">NKC5-3</strain>
    </source>
</reference>
<gene>
    <name evidence="1" type="ORF">HUG15_11105</name>
</gene>
<keyword evidence="2" id="KW-1185">Reference proteome</keyword>
<dbReference type="EMBL" id="CP054705">
    <property type="protein sequence ID" value="QQK76049.1"/>
    <property type="molecule type" value="Genomic_DNA"/>
</dbReference>
<evidence type="ECO:0000313" key="1">
    <source>
        <dbReference type="EMBL" id="QQK76049.1"/>
    </source>
</evidence>
<evidence type="ECO:0000313" key="2">
    <source>
        <dbReference type="Proteomes" id="UP000595823"/>
    </source>
</evidence>
<dbReference type="AlphaFoldDB" id="A0A7T7CBJ4"/>
<dbReference type="KEGG" id="scia:HUG15_11105"/>
<proteinExistence type="predicted"/>
<dbReference type="Proteomes" id="UP000595823">
    <property type="component" value="Chromosome"/>
</dbReference>
<name>A0A7T7CBJ4_9BACI</name>
<protein>
    <submittedName>
        <fullName evidence="1">Uncharacterized protein</fullName>
    </submittedName>
</protein>
<accession>A0A7T7CBJ4</accession>
<sequence length="54" mass="6214">MVTEKGLYQRYSVGMAASWRPNERLAFVFGRHELFHGDRGACFARNHSIIDDSL</sequence>